<dbReference type="STRING" id="218851.A0A2G5EBC4"/>
<dbReference type="InParanoid" id="A0A2G5EBC4"/>
<dbReference type="Proteomes" id="UP000230069">
    <property type="component" value="Unassembled WGS sequence"/>
</dbReference>
<dbReference type="Gene3D" id="3.40.50.2000">
    <property type="entry name" value="Glycogen Phosphorylase B"/>
    <property type="match status" value="2"/>
</dbReference>
<dbReference type="CDD" id="cd03784">
    <property type="entry name" value="GT1_Gtf-like"/>
    <property type="match status" value="1"/>
</dbReference>
<dbReference type="SUPFAM" id="SSF53756">
    <property type="entry name" value="UDP-Glycosyltransferase/glycogen phosphorylase"/>
    <property type="match status" value="1"/>
</dbReference>
<dbReference type="InterPro" id="IPR002213">
    <property type="entry name" value="UDP_glucos_trans"/>
</dbReference>
<dbReference type="Pfam" id="PF00201">
    <property type="entry name" value="UDPGT"/>
    <property type="match status" value="1"/>
</dbReference>
<sequence>MGSDAEKLHIFFFPFMASGHMIPMIDIARLFAARGTKSTIITTPLNALLIQESIDGDKKSGLDIGVQIIPFPSVEVGLPEGCENQNSVTSPEMVLNFFKHLQDAQDLACSSDATCYAAKKYGIPRLVFHGKCYFPLCVTENIKRFAPHEKVESDSDIFVVPGLPHHIEMTKSQLPQRRETKNTMTDIQAKIQETEVTSYGVLVNSFYEMEPAYAEYYKKDMRRRAWNIGPVSLYNRNSTAQRGHKATIDENYCISWLNSKERNSVLYVSFGSIYRIGTLQMHEIAMGLEASGIPFIWVVRTKNDSEHALPDGFEDRMQGKGLIIREWAPQVRILDHPAVGGFMTHCGWELNT</sequence>
<proteinExistence type="inferred from homology"/>
<dbReference type="PANTHER" id="PTHR48047:SF45">
    <property type="entry name" value="SCOPOLETIN GLUCOSYLTRANSFERASE-LIKE"/>
    <property type="match status" value="1"/>
</dbReference>
<accession>A0A2G5EBC4</accession>
<gene>
    <name evidence="4" type="ORF">AQUCO_01000619v1</name>
</gene>
<evidence type="ECO:0000256" key="2">
    <source>
        <dbReference type="ARBA" id="ARBA00022676"/>
    </source>
</evidence>
<evidence type="ECO:0000313" key="5">
    <source>
        <dbReference type="Proteomes" id="UP000230069"/>
    </source>
</evidence>
<evidence type="ECO:0000256" key="1">
    <source>
        <dbReference type="ARBA" id="ARBA00009995"/>
    </source>
</evidence>
<dbReference type="OrthoDB" id="5835829at2759"/>
<dbReference type="AlphaFoldDB" id="A0A2G5EBC4"/>
<dbReference type="EMBL" id="KZ305027">
    <property type="protein sequence ID" value="PIA52867.1"/>
    <property type="molecule type" value="Genomic_DNA"/>
</dbReference>
<evidence type="ECO:0000256" key="3">
    <source>
        <dbReference type="ARBA" id="ARBA00022679"/>
    </source>
</evidence>
<protein>
    <recommendedName>
        <fullName evidence="6">UDP-glycosyltransferases domain-containing protein</fullName>
    </recommendedName>
</protein>
<organism evidence="4 5">
    <name type="scientific">Aquilegia coerulea</name>
    <name type="common">Rocky mountain columbine</name>
    <dbReference type="NCBI Taxonomy" id="218851"/>
    <lineage>
        <taxon>Eukaryota</taxon>
        <taxon>Viridiplantae</taxon>
        <taxon>Streptophyta</taxon>
        <taxon>Embryophyta</taxon>
        <taxon>Tracheophyta</taxon>
        <taxon>Spermatophyta</taxon>
        <taxon>Magnoliopsida</taxon>
        <taxon>Ranunculales</taxon>
        <taxon>Ranunculaceae</taxon>
        <taxon>Thalictroideae</taxon>
        <taxon>Aquilegia</taxon>
    </lineage>
</organism>
<keyword evidence="3" id="KW-0808">Transferase</keyword>
<comment type="similarity">
    <text evidence="1">Belongs to the UDP-glycosyltransferase family.</text>
</comment>
<dbReference type="GO" id="GO:0035251">
    <property type="term" value="F:UDP-glucosyltransferase activity"/>
    <property type="evidence" value="ECO:0007669"/>
    <property type="project" value="TreeGrafter"/>
</dbReference>
<evidence type="ECO:0008006" key="6">
    <source>
        <dbReference type="Google" id="ProtNLM"/>
    </source>
</evidence>
<evidence type="ECO:0000313" key="4">
    <source>
        <dbReference type="EMBL" id="PIA52867.1"/>
    </source>
</evidence>
<dbReference type="PANTHER" id="PTHR48047">
    <property type="entry name" value="GLYCOSYLTRANSFERASE"/>
    <property type="match status" value="1"/>
</dbReference>
<reference evidence="4 5" key="1">
    <citation type="submission" date="2017-09" db="EMBL/GenBank/DDBJ databases">
        <title>WGS assembly of Aquilegia coerulea Goldsmith.</title>
        <authorList>
            <person name="Hodges S."/>
            <person name="Kramer E."/>
            <person name="Nordborg M."/>
            <person name="Tomkins J."/>
            <person name="Borevitz J."/>
            <person name="Derieg N."/>
            <person name="Yan J."/>
            <person name="Mihaltcheva S."/>
            <person name="Hayes R.D."/>
            <person name="Rokhsar D."/>
        </authorList>
    </citation>
    <scope>NUCLEOTIDE SEQUENCE [LARGE SCALE GENOMIC DNA]</scope>
    <source>
        <strain evidence="5">cv. Goldsmith</strain>
    </source>
</reference>
<keyword evidence="2" id="KW-0328">Glycosyltransferase</keyword>
<keyword evidence="5" id="KW-1185">Reference proteome</keyword>
<name>A0A2G5EBC4_AQUCA</name>